<dbReference type="InterPro" id="IPR029068">
    <property type="entry name" value="Glyas_Bleomycin-R_OHBP_Dase"/>
</dbReference>
<dbReference type="AlphaFoldDB" id="A0A7C9PNJ4"/>
<dbReference type="Proteomes" id="UP000479756">
    <property type="component" value="Unassembled WGS sequence"/>
</dbReference>
<dbReference type="PANTHER" id="PTHR36503">
    <property type="entry name" value="BLR2520 PROTEIN"/>
    <property type="match status" value="1"/>
</dbReference>
<dbReference type="PANTHER" id="PTHR36503:SF3">
    <property type="entry name" value="BLR0126 PROTEIN"/>
    <property type="match status" value="1"/>
</dbReference>
<accession>A0A7C9PNJ4</accession>
<name>A0A7C9PNJ4_9MICO</name>
<protein>
    <submittedName>
        <fullName evidence="2">VOC family protein</fullName>
    </submittedName>
</protein>
<feature type="domain" description="VOC" evidence="1">
    <location>
        <begin position="11"/>
        <end position="132"/>
    </location>
</feature>
<gene>
    <name evidence="2" type="ORF">G3T37_10010</name>
</gene>
<reference evidence="2 3" key="1">
    <citation type="journal article" date="2014" name="Int. J. Syst. Evol. Microbiol.">
        <title>Description of Galbitalea soli gen. nov., sp. nov., and Frondihabitans sucicola sp. nov.</title>
        <authorList>
            <person name="Kim S.J."/>
            <person name="Lim J.M."/>
            <person name="Ahn J.H."/>
            <person name="Weon H.Y."/>
            <person name="Hamada M."/>
            <person name="Suzuki K."/>
            <person name="Ahn T.Y."/>
            <person name="Kwon S.W."/>
        </authorList>
    </citation>
    <scope>NUCLEOTIDE SEQUENCE [LARGE SCALE GENOMIC DNA]</scope>
    <source>
        <strain evidence="2 3">NBRC 108727</strain>
    </source>
</reference>
<proteinExistence type="predicted"/>
<dbReference type="RefSeq" id="WP_163473560.1">
    <property type="nucleotide sequence ID" value="NZ_JAAGWZ010000002.1"/>
</dbReference>
<dbReference type="InterPro" id="IPR037523">
    <property type="entry name" value="VOC_core"/>
</dbReference>
<dbReference type="PROSITE" id="PS51819">
    <property type="entry name" value="VOC"/>
    <property type="match status" value="1"/>
</dbReference>
<evidence type="ECO:0000313" key="3">
    <source>
        <dbReference type="Proteomes" id="UP000479756"/>
    </source>
</evidence>
<dbReference type="Gene3D" id="3.10.180.10">
    <property type="entry name" value="2,3-Dihydroxybiphenyl 1,2-Dioxygenase, domain 1"/>
    <property type="match status" value="1"/>
</dbReference>
<evidence type="ECO:0000313" key="2">
    <source>
        <dbReference type="EMBL" id="NEM91692.1"/>
    </source>
</evidence>
<dbReference type="SUPFAM" id="SSF54593">
    <property type="entry name" value="Glyoxalase/Bleomycin resistance protein/Dihydroxybiphenyl dioxygenase"/>
    <property type="match status" value="1"/>
</dbReference>
<dbReference type="InterPro" id="IPR004360">
    <property type="entry name" value="Glyas_Fos-R_dOase_dom"/>
</dbReference>
<comment type="caution">
    <text evidence="2">The sequence shown here is derived from an EMBL/GenBank/DDBJ whole genome shotgun (WGS) entry which is preliminary data.</text>
</comment>
<dbReference type="EMBL" id="JAAGWZ010000002">
    <property type="protein sequence ID" value="NEM91692.1"/>
    <property type="molecule type" value="Genomic_DNA"/>
</dbReference>
<sequence>MTERAATWPGPIFAITLFTDDLAASIEFYRRVFGLEVQYEDPQSAVFAFPNILINLLDSAEAPGLVAPEPVAPATAGVRLQLTINVDDTDAVCRSLAQLGVELLGGPIDRPWGVRTATFRDPGGHVWEVASPI</sequence>
<organism evidence="2 3">
    <name type="scientific">Galbitalea soli</name>
    <dbReference type="NCBI Taxonomy" id="1268042"/>
    <lineage>
        <taxon>Bacteria</taxon>
        <taxon>Bacillati</taxon>
        <taxon>Actinomycetota</taxon>
        <taxon>Actinomycetes</taxon>
        <taxon>Micrococcales</taxon>
        <taxon>Microbacteriaceae</taxon>
        <taxon>Galbitalea</taxon>
    </lineage>
</organism>
<evidence type="ECO:0000259" key="1">
    <source>
        <dbReference type="PROSITE" id="PS51819"/>
    </source>
</evidence>
<dbReference type="Pfam" id="PF00903">
    <property type="entry name" value="Glyoxalase"/>
    <property type="match status" value="1"/>
</dbReference>
<keyword evidence="3" id="KW-1185">Reference proteome</keyword>